<dbReference type="EMBL" id="WHWB01034291">
    <property type="protein sequence ID" value="KAJ7411755.1"/>
    <property type="molecule type" value="Genomic_DNA"/>
</dbReference>
<keyword evidence="3" id="KW-1185">Reference proteome</keyword>
<accession>A0ABQ9D3F9</accession>
<evidence type="ECO:0000256" key="1">
    <source>
        <dbReference type="SAM" id="MobiDB-lite"/>
    </source>
</evidence>
<organism evidence="2 3">
    <name type="scientific">Willisornis vidua</name>
    <name type="common">Xingu scale-backed antbird</name>
    <dbReference type="NCBI Taxonomy" id="1566151"/>
    <lineage>
        <taxon>Eukaryota</taxon>
        <taxon>Metazoa</taxon>
        <taxon>Chordata</taxon>
        <taxon>Craniata</taxon>
        <taxon>Vertebrata</taxon>
        <taxon>Euteleostomi</taxon>
        <taxon>Archelosauria</taxon>
        <taxon>Archosauria</taxon>
        <taxon>Dinosauria</taxon>
        <taxon>Saurischia</taxon>
        <taxon>Theropoda</taxon>
        <taxon>Coelurosauria</taxon>
        <taxon>Aves</taxon>
        <taxon>Neognathae</taxon>
        <taxon>Neoaves</taxon>
        <taxon>Telluraves</taxon>
        <taxon>Australaves</taxon>
        <taxon>Passeriformes</taxon>
        <taxon>Thamnophilidae</taxon>
        <taxon>Willisornis</taxon>
    </lineage>
</organism>
<reference evidence="2" key="1">
    <citation type="submission" date="2019-10" db="EMBL/GenBank/DDBJ databases">
        <authorList>
            <person name="Soares A.E.R."/>
            <person name="Aleixo A."/>
            <person name="Schneider P."/>
            <person name="Miyaki C.Y."/>
            <person name="Schneider M.P."/>
            <person name="Mello C."/>
            <person name="Vasconcelos A.T.R."/>
        </authorList>
    </citation>
    <scope>NUCLEOTIDE SEQUENCE</scope>
    <source>
        <tissue evidence="2">Muscle</tissue>
    </source>
</reference>
<protein>
    <submittedName>
        <fullName evidence="2">Uncharacterized protein</fullName>
    </submittedName>
</protein>
<dbReference type="Proteomes" id="UP001145742">
    <property type="component" value="Unassembled WGS sequence"/>
</dbReference>
<feature type="region of interest" description="Disordered" evidence="1">
    <location>
        <begin position="1"/>
        <end position="70"/>
    </location>
</feature>
<comment type="caution">
    <text evidence="2">The sequence shown here is derived from an EMBL/GenBank/DDBJ whole genome shotgun (WGS) entry which is preliminary data.</text>
</comment>
<name>A0ABQ9D3F9_9PASS</name>
<sequence>MSNRATPAGSKKAKSISSGGSPFGITDLRRRCKRAAQQQAERGVRKHESSNSASTEFSEGGTGGAPGARVEVPLQPMVQIMVRQLCPCSPWRSMGEMRHTCSPWRTPSPGGYLQKYVTL</sequence>
<proteinExistence type="predicted"/>
<evidence type="ECO:0000313" key="3">
    <source>
        <dbReference type="Proteomes" id="UP001145742"/>
    </source>
</evidence>
<evidence type="ECO:0000313" key="2">
    <source>
        <dbReference type="EMBL" id="KAJ7411755.1"/>
    </source>
</evidence>
<gene>
    <name evidence="2" type="ORF">WISP_101120</name>
</gene>